<feature type="transmembrane region" description="Helical" evidence="1">
    <location>
        <begin position="120"/>
        <end position="144"/>
    </location>
</feature>
<dbReference type="Proteomes" id="UP000823872">
    <property type="component" value="Chromosome D1"/>
</dbReference>
<feature type="transmembrane region" description="Helical" evidence="1">
    <location>
        <begin position="82"/>
        <end position="100"/>
    </location>
</feature>
<evidence type="ECO:0000256" key="1">
    <source>
        <dbReference type="SAM" id="Phobius"/>
    </source>
</evidence>
<dbReference type="Ensembl" id="ENSFCTT00005062394.1">
    <property type="protein sequence ID" value="ENSFCTP00005045598.1"/>
    <property type="gene ID" value="ENSFCTG00005021808.1"/>
</dbReference>
<reference evidence="2" key="2">
    <citation type="submission" date="2025-08" db="UniProtKB">
        <authorList>
            <consortium name="Ensembl"/>
        </authorList>
    </citation>
    <scope>IDENTIFICATION</scope>
    <source>
        <strain evidence="2">breed Abyssinian</strain>
    </source>
</reference>
<accession>A0ABI7ZEJ4</accession>
<feature type="transmembrane region" description="Helical" evidence="1">
    <location>
        <begin position="57"/>
        <end position="75"/>
    </location>
</feature>
<reference evidence="2 3" key="1">
    <citation type="submission" date="2021-02" db="EMBL/GenBank/DDBJ databases">
        <title>Safari Cat Assemblies.</title>
        <authorList>
            <person name="Bredemeyer K.R."/>
            <person name="Murphy W.J."/>
        </authorList>
    </citation>
    <scope>NUCLEOTIDE SEQUENCE [LARGE SCALE GENOMIC DNA]</scope>
</reference>
<feature type="transmembrane region" description="Helical" evidence="1">
    <location>
        <begin position="12"/>
        <end position="37"/>
    </location>
</feature>
<proteinExistence type="predicted"/>
<name>A0ABI7ZEJ4_FELCA</name>
<organism evidence="2 3">
    <name type="scientific">Felis catus</name>
    <name type="common">Cat</name>
    <name type="synonym">Felis silvestris catus</name>
    <dbReference type="NCBI Taxonomy" id="9685"/>
    <lineage>
        <taxon>Eukaryota</taxon>
        <taxon>Metazoa</taxon>
        <taxon>Chordata</taxon>
        <taxon>Craniata</taxon>
        <taxon>Vertebrata</taxon>
        <taxon>Euteleostomi</taxon>
        <taxon>Mammalia</taxon>
        <taxon>Eutheria</taxon>
        <taxon>Laurasiatheria</taxon>
        <taxon>Carnivora</taxon>
        <taxon>Feliformia</taxon>
        <taxon>Felidae</taxon>
        <taxon>Felinae</taxon>
        <taxon>Felis</taxon>
    </lineage>
</organism>
<reference evidence="2" key="3">
    <citation type="submission" date="2025-09" db="UniProtKB">
        <authorList>
            <consortium name="Ensembl"/>
        </authorList>
    </citation>
    <scope>IDENTIFICATION</scope>
    <source>
        <strain evidence="2">breed Abyssinian</strain>
    </source>
</reference>
<keyword evidence="1" id="KW-0812">Transmembrane</keyword>
<gene>
    <name evidence="2" type="primary">SMIM7</name>
</gene>
<keyword evidence="1" id="KW-1133">Transmembrane helix</keyword>
<evidence type="ECO:0000313" key="2">
    <source>
        <dbReference type="Ensembl" id="ENSFCTP00005045598.1"/>
    </source>
</evidence>
<evidence type="ECO:0000313" key="3">
    <source>
        <dbReference type="Proteomes" id="UP000823872"/>
    </source>
</evidence>
<keyword evidence="1" id="KW-0472">Membrane</keyword>
<sequence length="148" mass="17049">MMHDVEHLLMCLLVIFSWGKCLFVPSAHFLVGLIIFWMFSFINSSEILDINPLSDTSFTNIFSHSIGCLLVLLLISFTVQKLFIFMNSQLFIFAFISLASGDISSKKLLWPKSKRLLPVFSSRIFMVSCLTCRFVIHFEFIFVYGGRK</sequence>
<dbReference type="GeneTree" id="ENSGT01140000286485"/>
<protein>
    <submittedName>
        <fullName evidence="2">Uncharacterized protein</fullName>
    </submittedName>
</protein>
<keyword evidence="3" id="KW-1185">Reference proteome</keyword>